<dbReference type="SUPFAM" id="SSF52540">
    <property type="entry name" value="P-loop containing nucleoside triphosphate hydrolases"/>
    <property type="match status" value="1"/>
</dbReference>
<dbReference type="PROSITE" id="PS50005">
    <property type="entry name" value="TPR"/>
    <property type="match status" value="1"/>
</dbReference>
<dbReference type="Gene3D" id="1.25.40.10">
    <property type="entry name" value="Tetratricopeptide repeat domain"/>
    <property type="match status" value="1"/>
</dbReference>
<keyword evidence="1" id="KW-0802">TPR repeat</keyword>
<sequence>MKALAAEGDYATAAEIADTINWRRIKNINLLIKAGDVYTKQKRYEEARDILLMAYDRSPIGRMIIYRLSEIAIKMKNFEEAEEYYDEFVELAPHDNLRYVLRYRISKAKGADIHTLITILEELKESEYTEEWAYELAYLYHRAGEVEKCINACDELILWFGDGVYVERALELKMLYQPLTKSQEDKYRSFRQYRDGIKEIRPEADAPSVTIPLVQEDVEKYNTTNLQEELAKSMQQIMDATEKEAVDDAMDGIKKMVGEIPYLQVPADAKKEAEEEAAHMETEAKIDDALRVNFKEILSEDHDGQHNMNTEGDAQKPQLNGQMSIHDSLSGWKKKMHAAEAALQMADQQKLESAKARALQEAGDIMDRLADVMPKLENGMTPAEVLRKDYLESGEQISDEEGAGRLMEDVNHRLQQEIDRLQDETEHELLRKVKQAKPNFDEQIGLKPYVPREFERPQTAAESSGAPEEPVQPEGVVETEHALKVEHPVETEVSDKADPYLANEEEMQLAEAEFYGKTSAATDQPLPEIAMPEGMEDAAESPLMKQDTKEIKTDKVAEALVQQVMKLENEGEDPVAGERPAITKLSDAQKAIFSYFVPVDGMERQICQVLTGASARLSKCASSATGNILIQGGKGCGKTVLATGLIKALQKEVKRPNGKIGKIDAEALNKKDLSALLKKISGGCLIIERAGEIDRETAVKLSLLLETDTSGILVIMEDTRVGLNQAMGRDEGLAKKFTEKITIPVFTSDELVEFGKAYAHDLDYEIDNMGVLALYNRISNIQKLDRATTLTEVKEIVDEAIEKAEKKSLKKALSIITSRRYTEDDYVILREKDFEE</sequence>
<reference evidence="3" key="1">
    <citation type="submission" date="2020-08" db="EMBL/GenBank/DDBJ databases">
        <title>Genome public.</title>
        <authorList>
            <person name="Liu C."/>
            <person name="Sun Q."/>
        </authorList>
    </citation>
    <scope>NUCLEOTIDE SEQUENCE</scope>
    <source>
        <strain evidence="3">BX1005</strain>
    </source>
</reference>
<feature type="coiled-coil region" evidence="2">
    <location>
        <begin position="404"/>
        <end position="431"/>
    </location>
</feature>
<accession>A0A923LNA8</accession>
<dbReference type="AlphaFoldDB" id="A0A923LNA8"/>
<dbReference type="Proteomes" id="UP000606720">
    <property type="component" value="Unassembled WGS sequence"/>
</dbReference>
<gene>
    <name evidence="3" type="ORF">H8S17_07450</name>
</gene>
<evidence type="ECO:0000256" key="1">
    <source>
        <dbReference type="PROSITE-ProRule" id="PRU00339"/>
    </source>
</evidence>
<keyword evidence="4" id="KW-1185">Reference proteome</keyword>
<proteinExistence type="predicted"/>
<dbReference type="Pfam" id="PF13181">
    <property type="entry name" value="TPR_8"/>
    <property type="match status" value="1"/>
</dbReference>
<dbReference type="InterPro" id="IPR027417">
    <property type="entry name" value="P-loop_NTPase"/>
</dbReference>
<feature type="repeat" description="TPR" evidence="1">
    <location>
        <begin position="62"/>
        <end position="95"/>
    </location>
</feature>
<keyword evidence="2" id="KW-0175">Coiled coil</keyword>
<dbReference type="InterPro" id="IPR011990">
    <property type="entry name" value="TPR-like_helical_dom_sf"/>
</dbReference>
<evidence type="ECO:0000256" key="2">
    <source>
        <dbReference type="SAM" id="Coils"/>
    </source>
</evidence>
<protein>
    <recommendedName>
        <fullName evidence="5">AAA+ ATPase domain-containing protein</fullName>
    </recommendedName>
</protein>
<name>A0A923LNA8_9FIRM</name>
<dbReference type="SUPFAM" id="SSF48452">
    <property type="entry name" value="TPR-like"/>
    <property type="match status" value="1"/>
</dbReference>
<dbReference type="InterPro" id="IPR019734">
    <property type="entry name" value="TPR_rpt"/>
</dbReference>
<dbReference type="Gene3D" id="3.40.50.300">
    <property type="entry name" value="P-loop containing nucleotide triphosphate hydrolases"/>
    <property type="match status" value="1"/>
</dbReference>
<comment type="caution">
    <text evidence="3">The sequence shown here is derived from an EMBL/GenBank/DDBJ whole genome shotgun (WGS) entry which is preliminary data.</text>
</comment>
<evidence type="ECO:0000313" key="4">
    <source>
        <dbReference type="Proteomes" id="UP000606720"/>
    </source>
</evidence>
<evidence type="ECO:0008006" key="5">
    <source>
        <dbReference type="Google" id="ProtNLM"/>
    </source>
</evidence>
<evidence type="ECO:0000313" key="3">
    <source>
        <dbReference type="EMBL" id="MBC5714044.1"/>
    </source>
</evidence>
<dbReference type="EMBL" id="JACOPH010000004">
    <property type="protein sequence ID" value="MBC5714044.1"/>
    <property type="molecule type" value="Genomic_DNA"/>
</dbReference>
<organism evidence="3 4">
    <name type="scientific">Roseburia zhanii</name>
    <dbReference type="NCBI Taxonomy" id="2763064"/>
    <lineage>
        <taxon>Bacteria</taxon>
        <taxon>Bacillati</taxon>
        <taxon>Bacillota</taxon>
        <taxon>Clostridia</taxon>
        <taxon>Lachnospirales</taxon>
        <taxon>Lachnospiraceae</taxon>
        <taxon>Roseburia</taxon>
    </lineage>
</organism>